<dbReference type="PROSITE" id="PS51193">
    <property type="entry name" value="HELICASE_ATP_BIND_2"/>
    <property type="match status" value="1"/>
</dbReference>
<keyword evidence="1" id="KW-0547">Nucleotide-binding</keyword>
<proteinExistence type="predicted"/>
<keyword evidence="5" id="KW-0347">Helicase</keyword>
<keyword evidence="3" id="KW-0067">ATP-binding</keyword>
<keyword evidence="2" id="KW-0378">Hydrolase</keyword>
<dbReference type="Proteomes" id="UP000345637">
    <property type="component" value="Unassembled WGS sequence"/>
</dbReference>
<gene>
    <name evidence="5" type="ORF">NCTC12998_02623</name>
</gene>
<dbReference type="GO" id="GO:0004386">
    <property type="term" value="F:helicase activity"/>
    <property type="evidence" value="ECO:0007669"/>
    <property type="project" value="UniProtKB-KW"/>
</dbReference>
<dbReference type="EMBL" id="CAADJE010000022">
    <property type="protein sequence ID" value="VFS64510.1"/>
    <property type="molecule type" value="Genomic_DNA"/>
</dbReference>
<name>A0A485AV08_RAOPL</name>
<dbReference type="AlphaFoldDB" id="A0A485AV08"/>
<dbReference type="GO" id="GO:0016787">
    <property type="term" value="F:hydrolase activity"/>
    <property type="evidence" value="ECO:0007669"/>
    <property type="project" value="UniProtKB-KW"/>
</dbReference>
<protein>
    <submittedName>
        <fullName evidence="5">ATP-dependent DNA helicase DinG</fullName>
    </submittedName>
</protein>
<dbReference type="InterPro" id="IPR014013">
    <property type="entry name" value="Helic_SF1/SF2_ATP-bd_DinG/Rad3"/>
</dbReference>
<dbReference type="InterPro" id="IPR027417">
    <property type="entry name" value="P-loop_NTPase"/>
</dbReference>
<accession>A0A485AV08</accession>
<sequence>MVVANHALVMAAMESEAVLPEPKNLLLVLDEGHHLPDVARDALEMSAEMTAPWYRLQLDLFSKLGGDLYGAVSAENHAAAGQSERLSGHCEELYELIASLNAILNLYMPAGQEAEHRFPMGELPQEVMDICQRLAKLTEMLRGLAELFLNDLGKKPVATTWYVCIGFCCK</sequence>
<evidence type="ECO:0000313" key="6">
    <source>
        <dbReference type="Proteomes" id="UP000345637"/>
    </source>
</evidence>
<reference evidence="5 6" key="1">
    <citation type="submission" date="2019-03" db="EMBL/GenBank/DDBJ databases">
        <authorList>
            <consortium name="Pathogen Informatics"/>
        </authorList>
    </citation>
    <scope>NUCLEOTIDE SEQUENCE [LARGE SCALE GENOMIC DNA]</scope>
    <source>
        <strain evidence="5 6">NCTC12998</strain>
    </source>
</reference>
<dbReference type="GO" id="GO:0005524">
    <property type="term" value="F:ATP binding"/>
    <property type="evidence" value="ECO:0007669"/>
    <property type="project" value="UniProtKB-KW"/>
</dbReference>
<evidence type="ECO:0000259" key="4">
    <source>
        <dbReference type="PROSITE" id="PS51193"/>
    </source>
</evidence>
<evidence type="ECO:0000256" key="1">
    <source>
        <dbReference type="ARBA" id="ARBA00022741"/>
    </source>
</evidence>
<organism evidence="5 6">
    <name type="scientific">Raoultella planticola</name>
    <name type="common">Klebsiella planticola</name>
    <dbReference type="NCBI Taxonomy" id="575"/>
    <lineage>
        <taxon>Bacteria</taxon>
        <taxon>Pseudomonadati</taxon>
        <taxon>Pseudomonadota</taxon>
        <taxon>Gammaproteobacteria</taxon>
        <taxon>Enterobacterales</taxon>
        <taxon>Enterobacteriaceae</taxon>
        <taxon>Klebsiella/Raoultella group</taxon>
        <taxon>Raoultella</taxon>
    </lineage>
</organism>
<evidence type="ECO:0000256" key="2">
    <source>
        <dbReference type="ARBA" id="ARBA00022801"/>
    </source>
</evidence>
<feature type="domain" description="Helicase ATP-binding" evidence="4">
    <location>
        <begin position="1"/>
        <end position="84"/>
    </location>
</feature>
<evidence type="ECO:0000313" key="5">
    <source>
        <dbReference type="EMBL" id="VFS64510.1"/>
    </source>
</evidence>
<dbReference type="Gene3D" id="3.40.50.300">
    <property type="entry name" value="P-loop containing nucleotide triphosphate hydrolases"/>
    <property type="match status" value="1"/>
</dbReference>
<evidence type="ECO:0000256" key="3">
    <source>
        <dbReference type="ARBA" id="ARBA00022840"/>
    </source>
</evidence>